<comment type="subcellular location">
    <subcellularLocation>
        <location evidence="2">Cytoplasmic vesicle</location>
        <location evidence="2">Secretory vesicle</location>
        <location evidence="2">Synaptic vesicle membrane</location>
        <topology evidence="2">Multi-pass membrane protein</topology>
    </subcellularLocation>
    <subcellularLocation>
        <location evidence="1">Early endosome membrane</location>
    </subcellularLocation>
</comment>
<dbReference type="Proteomes" id="UP000183120">
    <property type="component" value="Unassembled WGS sequence"/>
</dbReference>
<dbReference type="AlphaFoldDB" id="A0A1J4TQP5"/>
<evidence type="ECO:0000313" key="14">
    <source>
        <dbReference type="Proteomes" id="UP000183120"/>
    </source>
</evidence>
<dbReference type="PANTHER" id="PTHR31937:SF2">
    <property type="entry name" value="TRANSMEMBRANE PROTEIN 163"/>
    <property type="match status" value="1"/>
</dbReference>
<keyword evidence="6" id="KW-0862">Zinc</keyword>
<dbReference type="GO" id="GO:0016020">
    <property type="term" value="C:membrane"/>
    <property type="evidence" value="ECO:0007669"/>
    <property type="project" value="InterPro"/>
</dbReference>
<evidence type="ECO:0000256" key="2">
    <source>
        <dbReference type="ARBA" id="ARBA00004644"/>
    </source>
</evidence>
<dbReference type="Pfam" id="PF01545">
    <property type="entry name" value="Cation_efflux"/>
    <property type="match status" value="1"/>
</dbReference>
<feature type="domain" description="Cation efflux protein transmembrane" evidence="12">
    <location>
        <begin position="17"/>
        <end position="197"/>
    </location>
</feature>
<accession>A0A1J4TQP5</accession>
<evidence type="ECO:0000313" key="13">
    <source>
        <dbReference type="EMBL" id="OIO12997.1"/>
    </source>
</evidence>
<proteinExistence type="inferred from homology"/>
<feature type="transmembrane region" description="Helical" evidence="11">
    <location>
        <begin position="37"/>
        <end position="58"/>
    </location>
</feature>
<evidence type="ECO:0000256" key="7">
    <source>
        <dbReference type="ARBA" id="ARBA00022989"/>
    </source>
</evidence>
<keyword evidence="4 11" id="KW-0812">Transmembrane</keyword>
<keyword evidence="5" id="KW-0967">Endosome</keyword>
<evidence type="ECO:0000259" key="12">
    <source>
        <dbReference type="Pfam" id="PF01545"/>
    </source>
</evidence>
<feature type="transmembrane region" description="Helical" evidence="11">
    <location>
        <begin position="110"/>
        <end position="128"/>
    </location>
</feature>
<dbReference type="GO" id="GO:0031410">
    <property type="term" value="C:cytoplasmic vesicle"/>
    <property type="evidence" value="ECO:0007669"/>
    <property type="project" value="UniProtKB-KW"/>
</dbReference>
<keyword evidence="9 11" id="KW-0472">Membrane</keyword>
<protein>
    <recommendedName>
        <fullName evidence="12">Cation efflux protein transmembrane domain-containing protein</fullName>
    </recommendedName>
</protein>
<evidence type="ECO:0000256" key="3">
    <source>
        <dbReference type="ARBA" id="ARBA00008731"/>
    </source>
</evidence>
<keyword evidence="10" id="KW-0968">Cytoplasmic vesicle</keyword>
<evidence type="ECO:0000256" key="5">
    <source>
        <dbReference type="ARBA" id="ARBA00022753"/>
    </source>
</evidence>
<evidence type="ECO:0000256" key="8">
    <source>
        <dbReference type="ARBA" id="ARBA00023018"/>
    </source>
</evidence>
<dbReference type="STRING" id="1805209.AUJ73_04540"/>
<name>A0A1J4TQP5_9BACT</name>
<organism evidence="13 14">
    <name type="scientific">Candidatus Gottesmanbacteria bacterium CG1_02_37_22</name>
    <dbReference type="NCBI Taxonomy" id="1805209"/>
    <lineage>
        <taxon>Bacteria</taxon>
        <taxon>Candidatus Gottesmaniibacteriota</taxon>
    </lineage>
</organism>
<dbReference type="InterPro" id="IPR027469">
    <property type="entry name" value="Cation_efflux_TMD_sf"/>
</dbReference>
<dbReference type="PANTHER" id="PTHR31937">
    <property type="entry name" value="TRANSMEMBRANE PROTEIN 163"/>
    <property type="match status" value="1"/>
</dbReference>
<sequence>MSEKLHKKALQLSYFTVIYNIVEGILSIFVGVSTGGISLVGFGLDSFIESLSGSILIWKFTKSGHISNSHTDKTEQKAIRLISYTFFILGSYVLYESIIKLVEQKPPSQGVFGIIIAIISIIVMIGLYRNKINLGMKNHIRSLVADSKQTLACIWMSITMLIGLGLNYFFHIWWSDAVAGVIISMFLFKEGYNTYKEKKLCSC</sequence>
<comment type="similarity">
    <text evidence="3">Belongs to the TMEM163 family.</text>
</comment>
<evidence type="ECO:0000256" key="11">
    <source>
        <dbReference type="SAM" id="Phobius"/>
    </source>
</evidence>
<keyword evidence="7 11" id="KW-1133">Transmembrane helix</keyword>
<evidence type="ECO:0000256" key="1">
    <source>
        <dbReference type="ARBA" id="ARBA00004146"/>
    </source>
</evidence>
<dbReference type="SUPFAM" id="SSF161111">
    <property type="entry name" value="Cation efflux protein transmembrane domain-like"/>
    <property type="match status" value="1"/>
</dbReference>
<evidence type="ECO:0000256" key="10">
    <source>
        <dbReference type="ARBA" id="ARBA00023329"/>
    </source>
</evidence>
<feature type="transmembrane region" description="Helical" evidence="11">
    <location>
        <begin position="78"/>
        <end position="98"/>
    </location>
</feature>
<feature type="transmembrane region" description="Helical" evidence="11">
    <location>
        <begin position="12"/>
        <end position="31"/>
    </location>
</feature>
<dbReference type="InterPro" id="IPR058533">
    <property type="entry name" value="Cation_efflux_TM"/>
</dbReference>
<dbReference type="Gene3D" id="1.20.1510.10">
    <property type="entry name" value="Cation efflux protein transmembrane domain"/>
    <property type="match status" value="1"/>
</dbReference>
<dbReference type="EMBL" id="MNUY01000072">
    <property type="protein sequence ID" value="OIO12997.1"/>
    <property type="molecule type" value="Genomic_DNA"/>
</dbReference>
<feature type="transmembrane region" description="Helical" evidence="11">
    <location>
        <begin position="149"/>
        <end position="166"/>
    </location>
</feature>
<comment type="caution">
    <text evidence="13">The sequence shown here is derived from an EMBL/GenBank/DDBJ whole genome shotgun (WGS) entry which is preliminary data.</text>
</comment>
<dbReference type="InterPro" id="IPR026765">
    <property type="entry name" value="Tmem163"/>
</dbReference>
<keyword evidence="8" id="KW-0770">Synapse</keyword>
<evidence type="ECO:0000256" key="6">
    <source>
        <dbReference type="ARBA" id="ARBA00022833"/>
    </source>
</evidence>
<dbReference type="GO" id="GO:0008324">
    <property type="term" value="F:monoatomic cation transmembrane transporter activity"/>
    <property type="evidence" value="ECO:0007669"/>
    <property type="project" value="InterPro"/>
</dbReference>
<gene>
    <name evidence="13" type="ORF">AUJ73_04540</name>
</gene>
<evidence type="ECO:0000256" key="9">
    <source>
        <dbReference type="ARBA" id="ARBA00023136"/>
    </source>
</evidence>
<evidence type="ECO:0000256" key="4">
    <source>
        <dbReference type="ARBA" id="ARBA00022692"/>
    </source>
</evidence>
<reference evidence="13 14" key="1">
    <citation type="journal article" date="2016" name="Environ. Microbiol.">
        <title>Genomic resolution of a cold subsurface aquifer community provides metabolic insights for novel microbes adapted to high CO concentrations.</title>
        <authorList>
            <person name="Probst A.J."/>
            <person name="Castelle C.J."/>
            <person name="Singh A."/>
            <person name="Brown C.T."/>
            <person name="Anantharaman K."/>
            <person name="Sharon I."/>
            <person name="Hug L.A."/>
            <person name="Burstein D."/>
            <person name="Emerson J.B."/>
            <person name="Thomas B.C."/>
            <person name="Banfield J.F."/>
        </authorList>
    </citation>
    <scope>NUCLEOTIDE SEQUENCE [LARGE SCALE GENOMIC DNA]</scope>
    <source>
        <strain evidence="13">CG1_02_37_22</strain>
    </source>
</reference>